<dbReference type="Pfam" id="PF13458">
    <property type="entry name" value="Peripla_BP_6"/>
    <property type="match status" value="1"/>
</dbReference>
<dbReference type="RefSeq" id="WP_408158019.1">
    <property type="nucleotide sequence ID" value="NZ_JAQQFM010000005.1"/>
</dbReference>
<sequence length="411" mass="44115">MRKNGVSPAVRALAAAVACTFSLLGVSGTVSAQNADTVKVGILTDMSGPYSAMGGPGSVVAAKLAVEDCLKAECKGMKIEIVSADNQNKPDVGVTRAREWLDRDKVEAIADLTNSSVALAVQKLIKEKGGIAMYSGPATGALTTAECTTNGFHWMFDTYSQAAGAAAALTKLGNKSWYFVTVDYAFGHSLEKDASDVVKANGGTVVGSVRHPLNASDFSSFLLQAQASKAQVIGLADGGTDVVNAIKQARSFSVGDKNQRLVALLVFLSDVHALGLEAAQGLVYTDGFYWDYDDQTRSFSKRFEAQFKNIKPTMVQAGVYSSVYHFLKARAAAKTSDWKVVSQKMREIPINDFVMRNASIRPDGRVIHDMYLYQVKAPAESKGPWDYLKLLSVIPAQQAFRPMDAACPLVK</sequence>
<dbReference type="InterPro" id="IPR028081">
    <property type="entry name" value="Leu-bd"/>
</dbReference>
<comment type="caution">
    <text evidence="5">The sequence shown here is derived from an EMBL/GenBank/DDBJ whole genome shotgun (WGS) entry which is preliminary data.</text>
</comment>
<feature type="domain" description="Leucine-binding protein" evidence="4">
    <location>
        <begin position="37"/>
        <end position="376"/>
    </location>
</feature>
<accession>A0ABW9AAL3</accession>
<proteinExistence type="inferred from homology"/>
<dbReference type="InterPro" id="IPR051010">
    <property type="entry name" value="BCAA_transport"/>
</dbReference>
<evidence type="ECO:0000313" key="5">
    <source>
        <dbReference type="EMBL" id="MFL9924920.1"/>
    </source>
</evidence>
<evidence type="ECO:0000256" key="1">
    <source>
        <dbReference type="ARBA" id="ARBA00010062"/>
    </source>
</evidence>
<dbReference type="Gene3D" id="3.40.50.2300">
    <property type="match status" value="2"/>
</dbReference>
<organism evidence="5 6">
    <name type="scientific">Herbaspirillum lusitanum</name>
    <dbReference type="NCBI Taxonomy" id="213312"/>
    <lineage>
        <taxon>Bacteria</taxon>
        <taxon>Pseudomonadati</taxon>
        <taxon>Pseudomonadota</taxon>
        <taxon>Betaproteobacteria</taxon>
        <taxon>Burkholderiales</taxon>
        <taxon>Oxalobacteraceae</taxon>
        <taxon>Herbaspirillum</taxon>
    </lineage>
</organism>
<dbReference type="CDD" id="cd06327">
    <property type="entry name" value="PBP1_SBP-like"/>
    <property type="match status" value="1"/>
</dbReference>
<comment type="similarity">
    <text evidence="1">Belongs to the leucine-binding protein family.</text>
</comment>
<gene>
    <name evidence="5" type="ORF">PQR62_11645</name>
</gene>
<evidence type="ECO:0000259" key="4">
    <source>
        <dbReference type="Pfam" id="PF13458"/>
    </source>
</evidence>
<dbReference type="SUPFAM" id="SSF53822">
    <property type="entry name" value="Periplasmic binding protein-like I"/>
    <property type="match status" value="1"/>
</dbReference>
<feature type="chain" id="PRO_5046167239" evidence="3">
    <location>
        <begin position="33"/>
        <end position="411"/>
    </location>
</feature>
<dbReference type="PANTHER" id="PTHR30483">
    <property type="entry name" value="LEUCINE-SPECIFIC-BINDING PROTEIN"/>
    <property type="match status" value="1"/>
</dbReference>
<dbReference type="PANTHER" id="PTHR30483:SF6">
    <property type="entry name" value="PERIPLASMIC BINDING PROTEIN OF ABC TRANSPORTER FOR NATURAL AMINO ACIDS"/>
    <property type="match status" value="1"/>
</dbReference>
<feature type="signal peptide" evidence="3">
    <location>
        <begin position="1"/>
        <end position="32"/>
    </location>
</feature>
<name>A0ABW9AAL3_9BURK</name>
<dbReference type="Proteomes" id="UP001629246">
    <property type="component" value="Unassembled WGS sequence"/>
</dbReference>
<evidence type="ECO:0000313" key="6">
    <source>
        <dbReference type="Proteomes" id="UP001629246"/>
    </source>
</evidence>
<reference evidence="5 6" key="1">
    <citation type="journal article" date="2024" name="Chem. Sci.">
        <title>Discovery of megapolipeptins by genome mining of a Burkholderiales bacteria collection.</title>
        <authorList>
            <person name="Paulo B.S."/>
            <person name="Recchia M.J.J."/>
            <person name="Lee S."/>
            <person name="Fergusson C.H."/>
            <person name="Romanowski S.B."/>
            <person name="Hernandez A."/>
            <person name="Krull N."/>
            <person name="Liu D.Y."/>
            <person name="Cavanagh H."/>
            <person name="Bos A."/>
            <person name="Gray C.A."/>
            <person name="Murphy B.T."/>
            <person name="Linington R.G."/>
            <person name="Eustaquio A.S."/>
        </authorList>
    </citation>
    <scope>NUCLEOTIDE SEQUENCE [LARGE SCALE GENOMIC DNA]</scope>
    <source>
        <strain evidence="5 6">RL21-008-BIB-A</strain>
    </source>
</reference>
<evidence type="ECO:0000256" key="2">
    <source>
        <dbReference type="ARBA" id="ARBA00022729"/>
    </source>
</evidence>
<protein>
    <submittedName>
        <fullName evidence="5">ABC transporter substrate-binding protein</fullName>
    </submittedName>
</protein>
<dbReference type="EMBL" id="JAQQFM010000005">
    <property type="protein sequence ID" value="MFL9924920.1"/>
    <property type="molecule type" value="Genomic_DNA"/>
</dbReference>
<evidence type="ECO:0000256" key="3">
    <source>
        <dbReference type="SAM" id="SignalP"/>
    </source>
</evidence>
<keyword evidence="2 3" id="KW-0732">Signal</keyword>
<dbReference type="InterPro" id="IPR028082">
    <property type="entry name" value="Peripla_BP_I"/>
</dbReference>
<keyword evidence="6" id="KW-1185">Reference proteome</keyword>